<evidence type="ECO:0000259" key="7">
    <source>
        <dbReference type="Pfam" id="PF20684"/>
    </source>
</evidence>
<comment type="subcellular location">
    <subcellularLocation>
        <location evidence="1">Membrane</location>
        <topology evidence="1">Multi-pass membrane protein</topology>
    </subcellularLocation>
</comment>
<dbReference type="EMBL" id="ML986624">
    <property type="protein sequence ID" value="KAF2263628.1"/>
    <property type="molecule type" value="Genomic_DNA"/>
</dbReference>
<dbReference type="Pfam" id="PF20684">
    <property type="entry name" value="Fung_rhodopsin"/>
    <property type="match status" value="1"/>
</dbReference>
<dbReference type="PANTHER" id="PTHR33048:SF47">
    <property type="entry name" value="INTEGRAL MEMBRANE PROTEIN-RELATED"/>
    <property type="match status" value="1"/>
</dbReference>
<reference evidence="9" key="1">
    <citation type="journal article" date="2020" name="Stud. Mycol.">
        <title>101 Dothideomycetes genomes: A test case for predicting lifestyles and emergence of pathogens.</title>
        <authorList>
            <person name="Haridas S."/>
            <person name="Albert R."/>
            <person name="Binder M."/>
            <person name="Bloem J."/>
            <person name="LaButti K."/>
            <person name="Salamov A."/>
            <person name="Andreopoulos B."/>
            <person name="Baker S."/>
            <person name="Barry K."/>
            <person name="Bills G."/>
            <person name="Bluhm B."/>
            <person name="Cannon C."/>
            <person name="Castanera R."/>
            <person name="Culley D."/>
            <person name="Daum C."/>
            <person name="Ezra D."/>
            <person name="Gonzalez J."/>
            <person name="Henrissat B."/>
            <person name="Kuo A."/>
            <person name="Liang C."/>
            <person name="Lipzen A."/>
            <person name="Lutzoni F."/>
            <person name="Magnuson J."/>
            <person name="Mondo S."/>
            <person name="Nolan M."/>
            <person name="Ohm R."/>
            <person name="Pangilinan J."/>
            <person name="Park H.-J."/>
            <person name="Ramirez L."/>
            <person name="Alfaro M."/>
            <person name="Sun H."/>
            <person name="Tritt A."/>
            <person name="Yoshinaga Y."/>
            <person name="Zwiers L.-H."/>
            <person name="Turgeon B."/>
            <person name="Goodwin S."/>
            <person name="Spatafora J."/>
            <person name="Crous P."/>
            <person name="Grigoriev I."/>
        </authorList>
    </citation>
    <scope>NUCLEOTIDE SEQUENCE [LARGE SCALE GENOMIC DNA]</scope>
    <source>
        <strain evidence="9">CBS 304.66</strain>
    </source>
</reference>
<feature type="transmembrane region" description="Helical" evidence="6">
    <location>
        <begin position="66"/>
        <end position="87"/>
    </location>
</feature>
<dbReference type="AlphaFoldDB" id="A0A9P4K9M7"/>
<keyword evidence="9" id="KW-1185">Reference proteome</keyword>
<dbReference type="GO" id="GO:0016020">
    <property type="term" value="C:membrane"/>
    <property type="evidence" value="ECO:0007669"/>
    <property type="project" value="UniProtKB-SubCell"/>
</dbReference>
<dbReference type="InterPro" id="IPR049326">
    <property type="entry name" value="Rhodopsin_dom_fungi"/>
</dbReference>
<dbReference type="Proteomes" id="UP000800093">
    <property type="component" value="Unassembled WGS sequence"/>
</dbReference>
<keyword evidence="2 6" id="KW-0812">Transmembrane</keyword>
<feature type="transmembrane region" description="Helical" evidence="6">
    <location>
        <begin position="116"/>
        <end position="134"/>
    </location>
</feature>
<proteinExistence type="inferred from homology"/>
<gene>
    <name evidence="8" type="ORF">CC78DRAFT_544857</name>
</gene>
<evidence type="ECO:0000256" key="5">
    <source>
        <dbReference type="ARBA" id="ARBA00038359"/>
    </source>
</evidence>
<feature type="transmembrane region" description="Helical" evidence="6">
    <location>
        <begin position="192"/>
        <end position="216"/>
    </location>
</feature>
<evidence type="ECO:0000256" key="4">
    <source>
        <dbReference type="ARBA" id="ARBA00023136"/>
    </source>
</evidence>
<evidence type="ECO:0000256" key="2">
    <source>
        <dbReference type="ARBA" id="ARBA00022692"/>
    </source>
</evidence>
<comment type="caution">
    <text evidence="8">The sequence shown here is derived from an EMBL/GenBank/DDBJ whole genome shotgun (WGS) entry which is preliminary data.</text>
</comment>
<evidence type="ECO:0000256" key="3">
    <source>
        <dbReference type="ARBA" id="ARBA00022989"/>
    </source>
</evidence>
<comment type="similarity">
    <text evidence="5">Belongs to the SAT4 family.</text>
</comment>
<keyword evidence="4 6" id="KW-0472">Membrane</keyword>
<dbReference type="InterPro" id="IPR052337">
    <property type="entry name" value="SAT4-like"/>
</dbReference>
<evidence type="ECO:0000313" key="8">
    <source>
        <dbReference type="EMBL" id="KAF2263628.1"/>
    </source>
</evidence>
<protein>
    <recommendedName>
        <fullName evidence="7">Rhodopsin domain-containing protein</fullName>
    </recommendedName>
</protein>
<feature type="transmembrane region" description="Helical" evidence="6">
    <location>
        <begin position="24"/>
        <end position="45"/>
    </location>
</feature>
<name>A0A9P4K9M7_9PLEO</name>
<organism evidence="8 9">
    <name type="scientific">Lojkania enalia</name>
    <dbReference type="NCBI Taxonomy" id="147567"/>
    <lineage>
        <taxon>Eukaryota</taxon>
        <taxon>Fungi</taxon>
        <taxon>Dikarya</taxon>
        <taxon>Ascomycota</taxon>
        <taxon>Pezizomycotina</taxon>
        <taxon>Dothideomycetes</taxon>
        <taxon>Pleosporomycetidae</taxon>
        <taxon>Pleosporales</taxon>
        <taxon>Pleosporales incertae sedis</taxon>
        <taxon>Lojkania</taxon>
    </lineage>
</organism>
<evidence type="ECO:0000256" key="1">
    <source>
        <dbReference type="ARBA" id="ARBA00004141"/>
    </source>
</evidence>
<dbReference type="OrthoDB" id="10017208at2759"/>
<accession>A0A9P4K9M7</accession>
<evidence type="ECO:0000256" key="6">
    <source>
        <dbReference type="SAM" id="Phobius"/>
    </source>
</evidence>
<feature type="domain" description="Rhodopsin" evidence="7">
    <location>
        <begin position="6"/>
        <end position="203"/>
    </location>
</feature>
<dbReference type="PANTHER" id="PTHR33048">
    <property type="entry name" value="PTH11-LIKE INTEGRAL MEMBRANE PROTEIN (AFU_ORTHOLOGUE AFUA_5G11245)"/>
    <property type="match status" value="1"/>
</dbReference>
<evidence type="ECO:0000313" key="9">
    <source>
        <dbReference type="Proteomes" id="UP000800093"/>
    </source>
</evidence>
<sequence>MWGYFFAIVGGEGKPFRTLTKSEIRWFFACYYFPEIGYCVHITLIKFSILVSYKRIFGHITWCRHAIRILFLLCSSWFIGCLFPFVFQCRPIKKAFKPWIPGSCFDLEPWLWGNGIANNILDILILLLPIWPILRMRTLERAQKVLVMASFSMGSLACVASGLRVYSTFSLDYNDFSAGVFLASISTYAEPMLAIISACLPFLPIGHCILEFCLAVRRRFEARRLTKGAEATIPKIPCIVAEPHDSSPSQQTLTTQEVIWSNGHGTH</sequence>
<keyword evidence="3 6" id="KW-1133">Transmembrane helix</keyword>
<feature type="transmembrane region" description="Helical" evidence="6">
    <location>
        <begin position="146"/>
        <end position="166"/>
    </location>
</feature>